<evidence type="ECO:0000313" key="2">
    <source>
        <dbReference type="EMBL" id="GAA94188.1"/>
    </source>
</evidence>
<keyword evidence="1" id="KW-1133">Transmembrane helix</keyword>
<gene>
    <name evidence="2" type="primary">Mo00836</name>
    <name evidence="2" type="ORF">E5Q_00836</name>
</gene>
<protein>
    <submittedName>
        <fullName evidence="2">Uncharacterized protein</fullName>
    </submittedName>
</protein>
<dbReference type="STRING" id="764103.G7DUC8"/>
<dbReference type="InterPro" id="IPR007720">
    <property type="entry name" value="PigQ/GPI1"/>
</dbReference>
<feature type="transmembrane region" description="Helical" evidence="1">
    <location>
        <begin position="440"/>
        <end position="465"/>
    </location>
</feature>
<name>G7DUC8_MIXOS</name>
<dbReference type="Pfam" id="PF05024">
    <property type="entry name" value="Gpi1"/>
    <property type="match status" value="1"/>
</dbReference>
<organism evidence="2 3">
    <name type="scientific">Mixia osmundae (strain CBS 9802 / IAM 14324 / JCM 22182 / KY 12970)</name>
    <dbReference type="NCBI Taxonomy" id="764103"/>
    <lineage>
        <taxon>Eukaryota</taxon>
        <taxon>Fungi</taxon>
        <taxon>Dikarya</taxon>
        <taxon>Basidiomycota</taxon>
        <taxon>Pucciniomycotina</taxon>
        <taxon>Mixiomycetes</taxon>
        <taxon>Mixiales</taxon>
        <taxon>Mixiaceae</taxon>
        <taxon>Mixia</taxon>
    </lineage>
</organism>
<feature type="transmembrane region" description="Helical" evidence="1">
    <location>
        <begin position="516"/>
        <end position="540"/>
    </location>
</feature>
<dbReference type="GO" id="GO:0016020">
    <property type="term" value="C:membrane"/>
    <property type="evidence" value="ECO:0007669"/>
    <property type="project" value="InterPro"/>
</dbReference>
<keyword evidence="1" id="KW-0812">Transmembrane</keyword>
<feature type="transmembrane region" description="Helical" evidence="1">
    <location>
        <begin position="471"/>
        <end position="495"/>
    </location>
</feature>
<dbReference type="EMBL" id="BABT02000028">
    <property type="protein sequence ID" value="GAA94188.1"/>
    <property type="molecule type" value="Genomic_DNA"/>
</dbReference>
<dbReference type="FunCoup" id="G7DUC8">
    <property type="interactions" value="160"/>
</dbReference>
<reference evidence="2 3" key="1">
    <citation type="journal article" date="2011" name="J. Gen. Appl. Microbiol.">
        <title>Draft genome sequencing of the enigmatic basidiomycete Mixia osmundae.</title>
        <authorList>
            <person name="Nishida H."/>
            <person name="Nagatsuka Y."/>
            <person name="Sugiyama J."/>
        </authorList>
    </citation>
    <scope>NUCLEOTIDE SEQUENCE [LARGE SCALE GENOMIC DNA]</scope>
    <source>
        <strain evidence="3">CBS 9802 / IAM 14324 / JCM 22182 / KY 12970</strain>
    </source>
</reference>
<feature type="transmembrane region" description="Helical" evidence="1">
    <location>
        <begin position="44"/>
        <end position="64"/>
    </location>
</feature>
<evidence type="ECO:0000313" key="3">
    <source>
        <dbReference type="Proteomes" id="UP000009131"/>
    </source>
</evidence>
<evidence type="ECO:0000256" key="1">
    <source>
        <dbReference type="SAM" id="Phobius"/>
    </source>
</evidence>
<dbReference type="Proteomes" id="UP000009131">
    <property type="component" value="Unassembled WGS sequence"/>
</dbReference>
<dbReference type="GO" id="GO:0005783">
    <property type="term" value="C:endoplasmic reticulum"/>
    <property type="evidence" value="ECO:0007669"/>
    <property type="project" value="TreeGrafter"/>
</dbReference>
<dbReference type="eggNOG" id="KOG1183">
    <property type="taxonomic scope" value="Eukaryota"/>
</dbReference>
<reference evidence="2 3" key="2">
    <citation type="journal article" date="2012" name="Open Biol.">
        <title>Characteristics of nucleosomes and linker DNA regions on the genome of the basidiomycete Mixia osmundae revealed by mono- and dinucleosome mapping.</title>
        <authorList>
            <person name="Nishida H."/>
            <person name="Kondo S."/>
            <person name="Matsumoto T."/>
            <person name="Suzuki Y."/>
            <person name="Yoshikawa H."/>
            <person name="Taylor T.D."/>
            <person name="Sugiyama J."/>
        </authorList>
    </citation>
    <scope>NUCLEOTIDE SEQUENCE [LARGE SCALE GENOMIC DNA]</scope>
    <source>
        <strain evidence="3">CBS 9802 / IAM 14324 / JCM 22182 / KY 12970</strain>
    </source>
</reference>
<comment type="caution">
    <text evidence="2">The sequence shown here is derived from an EMBL/GenBank/DDBJ whole genome shotgun (WGS) entry which is preliminary data.</text>
</comment>
<proteinExistence type="predicted"/>
<dbReference type="PANTHER" id="PTHR21329:SF3">
    <property type="entry name" value="PHOSPHATIDYLINOSITOL N-ACETYLGLUCOSAMINYLTRANSFERASE SUBUNIT Q"/>
    <property type="match status" value="1"/>
</dbReference>
<keyword evidence="1" id="KW-0472">Membrane</keyword>
<dbReference type="InParanoid" id="G7DUC8"/>
<dbReference type="RefSeq" id="XP_014569622.1">
    <property type="nucleotide sequence ID" value="XM_014714136.1"/>
</dbReference>
<dbReference type="AlphaFoldDB" id="G7DUC8"/>
<keyword evidence="3" id="KW-1185">Reference proteome</keyword>
<dbReference type="GO" id="GO:0006506">
    <property type="term" value="P:GPI anchor biosynthetic process"/>
    <property type="evidence" value="ECO:0007669"/>
    <property type="project" value="InterPro"/>
</dbReference>
<dbReference type="PANTHER" id="PTHR21329">
    <property type="entry name" value="PHOSPHATIDYLINOSITOL N-ACETYLGLUCOSAMINYLTRANSFERASE SUBUNIT Q-RELATED"/>
    <property type="match status" value="1"/>
</dbReference>
<dbReference type="HOGENOM" id="CLU_007914_0_1_1"/>
<sequence length="655" mass="73531">MGLALTIWLSIITFWLGNQLARRPLSLADLQAIVSYRDITRPVFTLTCISIGFTALLYGLDFVAREQTERPTASLSSYPLTAQDHLRRHDITLAGTLFGWQTERCIVVAGVSPNSANLIIDGTDNKSQLCVLGSAHDQSCGPTASTSRLDTITAVVSRTSSPEIMVEGMSISPVLYKVPNIRKHRFLSMTAISLKVTTEMHTPQSGEQSRMSARVERLLKTDFTASAQPVGCLEEALELVNRVSEIRRDLVRQLDSADRSNAMPRISQLGRWSGFLSPFAALSAIVKQLATTPLPGTSHAMSDLSAVVQQLDTRLDQTSSWLTEYRIMSRLERAHMREARARYINLYNMIWLVTNDVIIGLAAGSYLCENADPLACSLSALLQRWAFTSVKAILLWLTDWPAGLKLNKEMGQFFCEAFLYFTAAWETTALRFIEYILPSVIFLTGMGGFLGATTILSAFIDIIAVGTVHLYLFYLMAANIYRWHLHIIFSLFNIFRGKKLNVLRNRIEPAEYDLDQLLLGTILFTLAAFLFPTVLAFYLVFASCRLAVIVCYAVLETSIVFLNHFPLFAIILRLKDPARLPGGVQFELLRRGTLRIKNKPVSYADVFGQYVTLWMGLFDHYSPLPRKLLSGDMIKPIARPRLRHARPRENQNSKR</sequence>
<dbReference type="OrthoDB" id="70250at2759"/>
<accession>G7DUC8</accession>
<feature type="transmembrane region" description="Helical" evidence="1">
    <location>
        <begin position="546"/>
        <end position="572"/>
    </location>
</feature>